<gene>
    <name evidence="1" type="ORF">LSALG_LOCUS18195</name>
</gene>
<evidence type="ECO:0000313" key="2">
    <source>
        <dbReference type="Proteomes" id="UP001177003"/>
    </source>
</evidence>
<dbReference type="EMBL" id="OX465080">
    <property type="protein sequence ID" value="CAI9278323.1"/>
    <property type="molecule type" value="Genomic_DNA"/>
</dbReference>
<proteinExistence type="predicted"/>
<dbReference type="Proteomes" id="UP001177003">
    <property type="component" value="Chromosome 4"/>
</dbReference>
<accession>A0AA36E107</accession>
<reference evidence="1" key="1">
    <citation type="submission" date="2023-04" db="EMBL/GenBank/DDBJ databases">
        <authorList>
            <person name="Vijverberg K."/>
            <person name="Xiong W."/>
            <person name="Schranz E."/>
        </authorList>
    </citation>
    <scope>NUCLEOTIDE SEQUENCE</scope>
</reference>
<name>A0AA36E107_LACSI</name>
<keyword evidence="2" id="KW-1185">Reference proteome</keyword>
<protein>
    <submittedName>
        <fullName evidence="1">Uncharacterized protein</fullName>
    </submittedName>
</protein>
<evidence type="ECO:0000313" key="1">
    <source>
        <dbReference type="EMBL" id="CAI9278323.1"/>
    </source>
</evidence>
<sequence length="161" mass="18166">MYSPPEGKFSIPITLFEVGMCLPTTDFFNMIIWEYEFSAVFPTILTLKHFFNTSTQSGTRTLSRCQGVPTLIHDKKSKKNCVTSEDWFDCFLAADGTSSAWRGRGKILEFFFKKEGMEDTISLEKALRGLFDGELQVCDVDLVEALPPYFSVQRIMATAGS</sequence>
<dbReference type="AlphaFoldDB" id="A0AA36E107"/>
<organism evidence="1 2">
    <name type="scientific">Lactuca saligna</name>
    <name type="common">Willowleaf lettuce</name>
    <dbReference type="NCBI Taxonomy" id="75948"/>
    <lineage>
        <taxon>Eukaryota</taxon>
        <taxon>Viridiplantae</taxon>
        <taxon>Streptophyta</taxon>
        <taxon>Embryophyta</taxon>
        <taxon>Tracheophyta</taxon>
        <taxon>Spermatophyta</taxon>
        <taxon>Magnoliopsida</taxon>
        <taxon>eudicotyledons</taxon>
        <taxon>Gunneridae</taxon>
        <taxon>Pentapetalae</taxon>
        <taxon>asterids</taxon>
        <taxon>campanulids</taxon>
        <taxon>Asterales</taxon>
        <taxon>Asteraceae</taxon>
        <taxon>Cichorioideae</taxon>
        <taxon>Cichorieae</taxon>
        <taxon>Lactucinae</taxon>
        <taxon>Lactuca</taxon>
    </lineage>
</organism>